<dbReference type="EMBL" id="CP020370">
    <property type="protein sequence ID" value="AUB81905.1"/>
    <property type="molecule type" value="Genomic_DNA"/>
</dbReference>
<dbReference type="AlphaFoldDB" id="A0A2K8U8N0"/>
<gene>
    <name evidence="9" type="ORF">THSYN_13690</name>
</gene>
<evidence type="ECO:0000256" key="2">
    <source>
        <dbReference type="ARBA" id="ARBA00022692"/>
    </source>
</evidence>
<protein>
    <submittedName>
        <fullName evidence="9">Uncharacterized protein</fullName>
    </submittedName>
</protein>
<feature type="transmembrane region" description="Helical" evidence="5">
    <location>
        <begin position="86"/>
        <end position="103"/>
    </location>
</feature>
<evidence type="ECO:0000256" key="6">
    <source>
        <dbReference type="SAM" id="SignalP"/>
    </source>
</evidence>
<dbReference type="KEGG" id="tsy:THSYN_13690"/>
<dbReference type="InterPro" id="IPR002810">
    <property type="entry name" value="NfeD-like_C"/>
</dbReference>
<dbReference type="RefSeq" id="WP_216644760.1">
    <property type="nucleotide sequence ID" value="NZ_CP020370.1"/>
</dbReference>
<comment type="subcellular location">
    <subcellularLocation>
        <location evidence="1">Membrane</location>
        <topology evidence="1">Multi-pass membrane protein</topology>
    </subcellularLocation>
</comment>
<keyword evidence="2 5" id="KW-0812">Transmembrane</keyword>
<keyword evidence="3 5" id="KW-1133">Transmembrane helix</keyword>
<dbReference type="InterPro" id="IPR056739">
    <property type="entry name" value="NfeD_membrane"/>
</dbReference>
<dbReference type="InterPro" id="IPR012340">
    <property type="entry name" value="NA-bd_OB-fold"/>
</dbReference>
<evidence type="ECO:0000259" key="8">
    <source>
        <dbReference type="Pfam" id="PF24961"/>
    </source>
</evidence>
<proteinExistence type="predicted"/>
<accession>A0A2K8U8N0</accession>
<feature type="signal peptide" evidence="6">
    <location>
        <begin position="1"/>
        <end position="28"/>
    </location>
</feature>
<dbReference type="Pfam" id="PF24961">
    <property type="entry name" value="NfeD_membrane"/>
    <property type="match status" value="1"/>
</dbReference>
<dbReference type="Proteomes" id="UP000232638">
    <property type="component" value="Chromosome"/>
</dbReference>
<dbReference type="InterPro" id="IPR052165">
    <property type="entry name" value="Membrane_assoc_protease"/>
</dbReference>
<evidence type="ECO:0000256" key="3">
    <source>
        <dbReference type="ARBA" id="ARBA00022989"/>
    </source>
</evidence>
<feature type="domain" description="NfeD integral membrane" evidence="8">
    <location>
        <begin position="85"/>
        <end position="201"/>
    </location>
</feature>
<feature type="transmembrane region" description="Helical" evidence="5">
    <location>
        <begin position="132"/>
        <end position="147"/>
    </location>
</feature>
<dbReference type="PANTHER" id="PTHR33507:SF4">
    <property type="entry name" value="NODULATION COMPETITIVENESS PROTEIN NFED"/>
    <property type="match status" value="1"/>
</dbReference>
<evidence type="ECO:0000256" key="5">
    <source>
        <dbReference type="SAM" id="Phobius"/>
    </source>
</evidence>
<evidence type="ECO:0000313" key="9">
    <source>
        <dbReference type="EMBL" id="AUB81905.1"/>
    </source>
</evidence>
<feature type="transmembrane region" description="Helical" evidence="5">
    <location>
        <begin position="185"/>
        <end position="206"/>
    </location>
</feature>
<dbReference type="Pfam" id="PF01957">
    <property type="entry name" value="NfeD"/>
    <property type="match status" value="1"/>
</dbReference>
<dbReference type="SUPFAM" id="SSF141322">
    <property type="entry name" value="NfeD domain-like"/>
    <property type="match status" value="1"/>
</dbReference>
<dbReference type="PANTHER" id="PTHR33507">
    <property type="entry name" value="INNER MEMBRANE PROTEIN YBBJ"/>
    <property type="match status" value="1"/>
</dbReference>
<dbReference type="GO" id="GO:0016020">
    <property type="term" value="C:membrane"/>
    <property type="evidence" value="ECO:0007669"/>
    <property type="project" value="UniProtKB-SubCell"/>
</dbReference>
<feature type="domain" description="NfeD-like C-terminal" evidence="7">
    <location>
        <begin position="218"/>
        <end position="272"/>
    </location>
</feature>
<keyword evidence="6" id="KW-0732">Signal</keyword>
<evidence type="ECO:0000313" key="10">
    <source>
        <dbReference type="Proteomes" id="UP000232638"/>
    </source>
</evidence>
<dbReference type="InterPro" id="IPR006311">
    <property type="entry name" value="TAT_signal"/>
</dbReference>
<name>A0A2K8U8N0_9GAMM</name>
<feature type="transmembrane region" description="Helical" evidence="5">
    <location>
        <begin position="154"/>
        <end position="173"/>
    </location>
</feature>
<organism evidence="9 10">
    <name type="scientific">Candidatus Thiodictyon syntrophicum</name>
    <dbReference type="NCBI Taxonomy" id="1166950"/>
    <lineage>
        <taxon>Bacteria</taxon>
        <taxon>Pseudomonadati</taxon>
        <taxon>Pseudomonadota</taxon>
        <taxon>Gammaproteobacteria</taxon>
        <taxon>Chromatiales</taxon>
        <taxon>Chromatiaceae</taxon>
        <taxon>Thiodictyon</taxon>
    </lineage>
</organism>
<dbReference type="PROSITE" id="PS51318">
    <property type="entry name" value="TAT"/>
    <property type="match status" value="1"/>
</dbReference>
<keyword evidence="4 5" id="KW-0472">Membrane</keyword>
<evidence type="ECO:0000256" key="4">
    <source>
        <dbReference type="ARBA" id="ARBA00023136"/>
    </source>
</evidence>
<feature type="chain" id="PRO_5014843153" evidence="6">
    <location>
        <begin position="29"/>
        <end position="282"/>
    </location>
</feature>
<sequence length="282" mass="28300">MTPLRSRRWFLVPVALTLLAVAALPAFAGKAPPPDTQVIALIAPDPGSPAAQAAAGPPLDSAAAAAAQPRPSVPDRLLGVLRDPNVAYVLLLLGVYGLVFELANPGTVLPGTLGAVSLVLALYAFALLPVNWAGLALIGLGLGLMIAEAFTPSFGALGLGGILTFVIGSVILIDSEAPGGAVSLPLIAGFAVASAVLLALVAGLAVRTHRRPVVTGGEQLIGAGGTAVAGFPGAGTVHLHGEVWGARCPQPIPPGAAIRVLARDGLTLVVEPLSQEEQSNRK</sequence>
<keyword evidence="10" id="KW-1185">Reference proteome</keyword>
<dbReference type="Gene3D" id="2.40.50.140">
    <property type="entry name" value="Nucleic acid-binding proteins"/>
    <property type="match status" value="1"/>
</dbReference>
<evidence type="ECO:0000259" key="7">
    <source>
        <dbReference type="Pfam" id="PF01957"/>
    </source>
</evidence>
<evidence type="ECO:0000256" key="1">
    <source>
        <dbReference type="ARBA" id="ARBA00004141"/>
    </source>
</evidence>
<reference evidence="9 10" key="1">
    <citation type="submission" date="2017-03" db="EMBL/GenBank/DDBJ databases">
        <title>Complete genome sequence of Candidatus 'Thiodictyon syntrophicum' sp. nov. strain Cad16T, a photolithoautotroph purple sulfur bacterium isolated from an alpine meromictic lake.</title>
        <authorList>
            <person name="Luedin S.M."/>
            <person name="Pothier J.F."/>
            <person name="Danza F."/>
            <person name="Storelli N."/>
            <person name="Wittwer M."/>
            <person name="Tonolla M."/>
        </authorList>
    </citation>
    <scope>NUCLEOTIDE SEQUENCE [LARGE SCALE GENOMIC DNA]</scope>
    <source>
        <strain evidence="9 10">Cad16T</strain>
    </source>
</reference>